<feature type="transmembrane region" description="Helical" evidence="2">
    <location>
        <begin position="71"/>
        <end position="92"/>
    </location>
</feature>
<gene>
    <name evidence="3" type="ORF">CLV39_1714</name>
</gene>
<sequence length="102" mass="11786">MFIIANLLQAVAKILDIALTLYMWIVIISALLTWVNPDPHNPIVKFLRNATEPVYKKIRKFIPTYFGGIDIAPLIVILIIIFLQYFLVNSLYDLAYRLKSSF</sequence>
<protein>
    <submittedName>
        <fullName evidence="3">YggT family protein</fullName>
    </submittedName>
</protein>
<accession>A0A3M0B760</accession>
<reference evidence="3 4" key="1">
    <citation type="submission" date="2018-10" db="EMBL/GenBank/DDBJ databases">
        <title>Genomic Encyclopedia of Archaeal and Bacterial Type Strains, Phase II (KMG-II): from individual species to whole genera.</title>
        <authorList>
            <person name="Goeker M."/>
        </authorList>
    </citation>
    <scope>NUCLEOTIDE SEQUENCE [LARGE SCALE GENOMIC DNA]</scope>
    <source>
        <strain evidence="3 4">VM1</strain>
    </source>
</reference>
<keyword evidence="2" id="KW-1133">Transmembrane helix</keyword>
<dbReference type="PANTHER" id="PTHR33219">
    <property type="entry name" value="YLMG HOMOLOG PROTEIN 2, CHLOROPLASTIC"/>
    <property type="match status" value="1"/>
</dbReference>
<dbReference type="GO" id="GO:0016020">
    <property type="term" value="C:membrane"/>
    <property type="evidence" value="ECO:0007669"/>
    <property type="project" value="InterPro"/>
</dbReference>
<dbReference type="PANTHER" id="PTHR33219:SF14">
    <property type="entry name" value="PROTEIN COFACTOR ASSEMBLY OF COMPLEX C SUBUNIT B CCB3, CHLOROPLASTIC-RELATED"/>
    <property type="match status" value="1"/>
</dbReference>
<name>A0A3M0B760_9AQUI</name>
<evidence type="ECO:0000313" key="4">
    <source>
        <dbReference type="Proteomes" id="UP000280842"/>
    </source>
</evidence>
<dbReference type="Proteomes" id="UP000280842">
    <property type="component" value="Unassembled WGS sequence"/>
</dbReference>
<comment type="caution">
    <text evidence="3">The sequence shown here is derived from an EMBL/GenBank/DDBJ whole genome shotgun (WGS) entry which is preliminary data.</text>
</comment>
<comment type="similarity">
    <text evidence="1">Belongs to the YggT family.</text>
</comment>
<dbReference type="OrthoDB" id="283553at2"/>
<dbReference type="EMBL" id="REFO01000018">
    <property type="protein sequence ID" value="RMA92466.1"/>
    <property type="molecule type" value="Genomic_DNA"/>
</dbReference>
<dbReference type="RefSeq" id="WP_121923804.1">
    <property type="nucleotide sequence ID" value="NZ_REFO01000018.1"/>
</dbReference>
<feature type="transmembrane region" description="Helical" evidence="2">
    <location>
        <begin position="12"/>
        <end position="35"/>
    </location>
</feature>
<keyword evidence="2" id="KW-0812">Transmembrane</keyword>
<keyword evidence="2" id="KW-0472">Membrane</keyword>
<proteinExistence type="inferred from homology"/>
<evidence type="ECO:0000256" key="2">
    <source>
        <dbReference type="SAM" id="Phobius"/>
    </source>
</evidence>
<dbReference type="Pfam" id="PF02325">
    <property type="entry name" value="CCB3_YggT"/>
    <property type="match status" value="1"/>
</dbReference>
<dbReference type="AlphaFoldDB" id="A0A3M0B760"/>
<organism evidence="3 4">
    <name type="scientific">Hydrogenothermus marinus</name>
    <dbReference type="NCBI Taxonomy" id="133270"/>
    <lineage>
        <taxon>Bacteria</taxon>
        <taxon>Pseudomonadati</taxon>
        <taxon>Aquificota</taxon>
        <taxon>Aquificia</taxon>
        <taxon>Aquificales</taxon>
        <taxon>Hydrogenothermaceae</taxon>
        <taxon>Hydrogenothermus</taxon>
    </lineage>
</organism>
<evidence type="ECO:0000256" key="1">
    <source>
        <dbReference type="ARBA" id="ARBA00010894"/>
    </source>
</evidence>
<keyword evidence="4" id="KW-1185">Reference proteome</keyword>
<dbReference type="InterPro" id="IPR003425">
    <property type="entry name" value="CCB3/YggT"/>
</dbReference>
<evidence type="ECO:0000313" key="3">
    <source>
        <dbReference type="EMBL" id="RMA92466.1"/>
    </source>
</evidence>